<dbReference type="AlphaFoldDB" id="A0A5B7HV61"/>
<dbReference type="EMBL" id="VSRR010037694">
    <property type="protein sequence ID" value="MPC73863.1"/>
    <property type="molecule type" value="Genomic_DNA"/>
</dbReference>
<name>A0A5B7HV61_PORTR</name>
<sequence>MTAAGGSVDVLCPPGTNGSASWLCGRDGNWEKTADLSWCRAVPFNGWQRVVGTGNVSAGEVMKDLVSSVQSFLLAPGDLLTLSFVLNILSEKHSKDAHCSQIQLNGIREAQSTDRSIGWRR</sequence>
<evidence type="ECO:0000313" key="1">
    <source>
        <dbReference type="EMBL" id="MPC73863.1"/>
    </source>
</evidence>
<protein>
    <recommendedName>
        <fullName evidence="3">G-protein coupled receptors family 2 profile 1 domain-containing protein</fullName>
    </recommendedName>
</protein>
<dbReference type="OrthoDB" id="194358at2759"/>
<dbReference type="GO" id="GO:0004930">
    <property type="term" value="F:G protein-coupled receptor activity"/>
    <property type="evidence" value="ECO:0007669"/>
    <property type="project" value="InterPro"/>
</dbReference>
<dbReference type="InterPro" id="IPR036445">
    <property type="entry name" value="GPCR_2_extracell_dom_sf"/>
</dbReference>
<accession>A0A5B7HV61</accession>
<dbReference type="GO" id="GO:0016020">
    <property type="term" value="C:membrane"/>
    <property type="evidence" value="ECO:0007669"/>
    <property type="project" value="InterPro"/>
</dbReference>
<reference evidence="1 2" key="1">
    <citation type="submission" date="2019-05" db="EMBL/GenBank/DDBJ databases">
        <title>Another draft genome of Portunus trituberculatus and its Hox gene families provides insights of decapod evolution.</title>
        <authorList>
            <person name="Jeong J.-H."/>
            <person name="Song I."/>
            <person name="Kim S."/>
            <person name="Choi T."/>
            <person name="Kim D."/>
            <person name="Ryu S."/>
            <person name="Kim W."/>
        </authorList>
    </citation>
    <scope>NUCLEOTIDE SEQUENCE [LARGE SCALE GENOMIC DNA]</scope>
    <source>
        <tissue evidence="1">Muscle</tissue>
    </source>
</reference>
<evidence type="ECO:0008006" key="3">
    <source>
        <dbReference type="Google" id="ProtNLM"/>
    </source>
</evidence>
<proteinExistence type="predicted"/>
<dbReference type="Gene3D" id="4.10.1240.10">
    <property type="entry name" value="GPCR, family 2, extracellular hormone receptor domain"/>
    <property type="match status" value="1"/>
</dbReference>
<gene>
    <name evidence="1" type="ORF">E2C01_068203</name>
</gene>
<comment type="caution">
    <text evidence="1">The sequence shown here is derived from an EMBL/GenBank/DDBJ whole genome shotgun (WGS) entry which is preliminary data.</text>
</comment>
<keyword evidence="2" id="KW-1185">Reference proteome</keyword>
<dbReference type="Proteomes" id="UP000324222">
    <property type="component" value="Unassembled WGS sequence"/>
</dbReference>
<evidence type="ECO:0000313" key="2">
    <source>
        <dbReference type="Proteomes" id="UP000324222"/>
    </source>
</evidence>
<organism evidence="1 2">
    <name type="scientific">Portunus trituberculatus</name>
    <name type="common">Swimming crab</name>
    <name type="synonym">Neptunus trituberculatus</name>
    <dbReference type="NCBI Taxonomy" id="210409"/>
    <lineage>
        <taxon>Eukaryota</taxon>
        <taxon>Metazoa</taxon>
        <taxon>Ecdysozoa</taxon>
        <taxon>Arthropoda</taxon>
        <taxon>Crustacea</taxon>
        <taxon>Multicrustacea</taxon>
        <taxon>Malacostraca</taxon>
        <taxon>Eumalacostraca</taxon>
        <taxon>Eucarida</taxon>
        <taxon>Decapoda</taxon>
        <taxon>Pleocyemata</taxon>
        <taxon>Brachyura</taxon>
        <taxon>Eubrachyura</taxon>
        <taxon>Portunoidea</taxon>
        <taxon>Portunidae</taxon>
        <taxon>Portuninae</taxon>
        <taxon>Portunus</taxon>
    </lineage>
</organism>